<gene>
    <name evidence="1" type="ORF">PDLFYP43_00770</name>
</gene>
<reference evidence="1" key="1">
    <citation type="submission" date="2019-11" db="EMBL/GenBank/DDBJ databases">
        <authorList>
            <person name="Feng L."/>
        </authorList>
    </citation>
    <scope>NUCLEOTIDE SEQUENCE</scope>
    <source>
        <strain evidence="1">PdifficileLFYP43</strain>
    </source>
</reference>
<dbReference type="EMBL" id="CACRUR010000024">
    <property type="protein sequence ID" value="VYU65658.1"/>
    <property type="molecule type" value="Genomic_DNA"/>
</dbReference>
<evidence type="ECO:0000313" key="1">
    <source>
        <dbReference type="EMBL" id="VYU65658.1"/>
    </source>
</evidence>
<name>A0A6N3GM32_CLODI</name>
<dbReference type="Pfam" id="PF12642">
    <property type="entry name" value="TpcC"/>
    <property type="match status" value="1"/>
</dbReference>
<dbReference type="InterPro" id="IPR035628">
    <property type="entry name" value="TcpC_C"/>
</dbReference>
<sequence>MNVDTIRTDIPTSSAVTDVIVWNIEQSGTDTLSATYEVDQQIKEREQTTAVKATYTVKVHVDADGDMVIVQNLTLAPAIEKSDYEPKTSETDASVDADTVNDATAFLETFFEVYPTATEKELAYYVSENVIEPIGRDYLYSELVNPVFTKDGDNVKVKVAVKFLDNQTKATQVSQYDLVLHKDSNWKILG</sequence>
<proteinExistence type="predicted"/>
<dbReference type="CDD" id="cd16428">
    <property type="entry name" value="TcpC_C"/>
    <property type="match status" value="1"/>
</dbReference>
<accession>A0A6N3GM32</accession>
<dbReference type="AlphaFoldDB" id="A0A6N3GM32"/>
<dbReference type="Gene3D" id="3.10.450.540">
    <property type="match status" value="1"/>
</dbReference>
<dbReference type="InterPro" id="IPR024735">
    <property type="entry name" value="TcpC"/>
</dbReference>
<protein>
    <submittedName>
        <fullName evidence="1">Conjugative transposon protein TcpC</fullName>
    </submittedName>
</protein>
<organism evidence="1">
    <name type="scientific">Clostridioides difficile</name>
    <name type="common">Peptoclostridium difficile</name>
    <dbReference type="NCBI Taxonomy" id="1496"/>
    <lineage>
        <taxon>Bacteria</taxon>
        <taxon>Bacillati</taxon>
        <taxon>Bacillota</taxon>
        <taxon>Clostridia</taxon>
        <taxon>Peptostreptococcales</taxon>
        <taxon>Peptostreptococcaceae</taxon>
        <taxon>Clostridioides</taxon>
    </lineage>
</organism>